<dbReference type="PANTHER" id="PTHR11214:SF334">
    <property type="entry name" value="HEXOSYLTRANSFERASE"/>
    <property type="match status" value="1"/>
</dbReference>
<evidence type="ECO:0000256" key="3">
    <source>
        <dbReference type="ARBA" id="ARBA00022676"/>
    </source>
</evidence>
<dbReference type="FunFam" id="3.90.550.50:FF:000001">
    <property type="entry name" value="Hexosyltransferase"/>
    <property type="match status" value="1"/>
</dbReference>
<evidence type="ECO:0000256" key="6">
    <source>
        <dbReference type="ARBA" id="ARBA00022968"/>
    </source>
</evidence>
<keyword evidence="7" id="KW-1133">Transmembrane helix</keyword>
<evidence type="ECO:0000256" key="9">
    <source>
        <dbReference type="ARBA" id="ARBA00023136"/>
    </source>
</evidence>
<evidence type="ECO:0000256" key="7">
    <source>
        <dbReference type="ARBA" id="ARBA00022989"/>
    </source>
</evidence>
<dbReference type="Gene3D" id="3.90.550.50">
    <property type="match status" value="1"/>
</dbReference>
<protein>
    <recommendedName>
        <fullName evidence="11">Hexosyltransferase</fullName>
        <ecNumber evidence="11">2.4.1.-</ecNumber>
    </recommendedName>
</protein>
<keyword evidence="6" id="KW-0735">Signal-anchor</keyword>
<evidence type="ECO:0000313" key="12">
    <source>
        <dbReference type="EMBL" id="KAK8759810.1"/>
    </source>
</evidence>
<dbReference type="InterPro" id="IPR002659">
    <property type="entry name" value="Glyco_trans_31"/>
</dbReference>
<organism evidence="12 13">
    <name type="scientific">Amblyomma americanum</name>
    <name type="common">Lone star tick</name>
    <dbReference type="NCBI Taxonomy" id="6943"/>
    <lineage>
        <taxon>Eukaryota</taxon>
        <taxon>Metazoa</taxon>
        <taxon>Ecdysozoa</taxon>
        <taxon>Arthropoda</taxon>
        <taxon>Chelicerata</taxon>
        <taxon>Arachnida</taxon>
        <taxon>Acari</taxon>
        <taxon>Parasitiformes</taxon>
        <taxon>Ixodida</taxon>
        <taxon>Ixodoidea</taxon>
        <taxon>Ixodidae</taxon>
        <taxon>Amblyomminae</taxon>
        <taxon>Amblyomma</taxon>
    </lineage>
</organism>
<comment type="caution">
    <text evidence="12">The sequence shown here is derived from an EMBL/GenBank/DDBJ whole genome shotgun (WGS) entry which is preliminary data.</text>
</comment>
<evidence type="ECO:0000256" key="10">
    <source>
        <dbReference type="ARBA" id="ARBA00023180"/>
    </source>
</evidence>
<reference evidence="12 13" key="1">
    <citation type="journal article" date="2023" name="Arcadia Sci">
        <title>De novo assembly of a long-read Amblyomma americanum tick genome.</title>
        <authorList>
            <person name="Chou S."/>
            <person name="Poskanzer K.E."/>
            <person name="Rollins M."/>
            <person name="Thuy-Boun P.S."/>
        </authorList>
    </citation>
    <scope>NUCLEOTIDE SEQUENCE [LARGE SCALE GENOMIC DNA]</scope>
    <source>
        <strain evidence="12">F_SG_1</strain>
        <tissue evidence="12">Salivary glands</tissue>
    </source>
</reference>
<comment type="similarity">
    <text evidence="2 11">Belongs to the glycosyltransferase 31 family.</text>
</comment>
<evidence type="ECO:0000256" key="5">
    <source>
        <dbReference type="ARBA" id="ARBA00022692"/>
    </source>
</evidence>
<gene>
    <name evidence="12" type="ORF">V5799_028923</name>
</gene>
<dbReference type="GO" id="GO:0016758">
    <property type="term" value="F:hexosyltransferase activity"/>
    <property type="evidence" value="ECO:0007669"/>
    <property type="project" value="InterPro"/>
</dbReference>
<keyword evidence="9" id="KW-0472">Membrane</keyword>
<dbReference type="EMBL" id="JARKHS020032577">
    <property type="protein sequence ID" value="KAK8759810.1"/>
    <property type="molecule type" value="Genomic_DNA"/>
</dbReference>
<keyword evidence="5" id="KW-0812">Transmembrane</keyword>
<evidence type="ECO:0000256" key="8">
    <source>
        <dbReference type="ARBA" id="ARBA00023034"/>
    </source>
</evidence>
<keyword evidence="10" id="KW-0325">Glycoprotein</keyword>
<name>A0AAQ4DBH0_AMBAM</name>
<evidence type="ECO:0000313" key="13">
    <source>
        <dbReference type="Proteomes" id="UP001321473"/>
    </source>
</evidence>
<comment type="subcellular location">
    <subcellularLocation>
        <location evidence="1 11">Golgi apparatus membrane</location>
        <topology evidence="1 11">Single-pass type II membrane protein</topology>
    </subcellularLocation>
</comment>
<dbReference type="GO" id="GO:0006493">
    <property type="term" value="P:protein O-linked glycosylation"/>
    <property type="evidence" value="ECO:0007669"/>
    <property type="project" value="TreeGrafter"/>
</dbReference>
<dbReference type="Proteomes" id="UP001321473">
    <property type="component" value="Unassembled WGS sequence"/>
</dbReference>
<dbReference type="Pfam" id="PF01762">
    <property type="entry name" value="Galactosyl_T"/>
    <property type="match status" value="1"/>
</dbReference>
<keyword evidence="4" id="KW-0808">Transferase</keyword>
<keyword evidence="8 11" id="KW-0333">Golgi apparatus</keyword>
<keyword evidence="13" id="KW-1185">Reference proteome</keyword>
<evidence type="ECO:0000256" key="1">
    <source>
        <dbReference type="ARBA" id="ARBA00004323"/>
    </source>
</evidence>
<evidence type="ECO:0000256" key="2">
    <source>
        <dbReference type="ARBA" id="ARBA00008661"/>
    </source>
</evidence>
<evidence type="ECO:0000256" key="4">
    <source>
        <dbReference type="ARBA" id="ARBA00022679"/>
    </source>
</evidence>
<keyword evidence="3 11" id="KW-0328">Glycosyltransferase</keyword>
<accession>A0AAQ4DBH0</accession>
<evidence type="ECO:0000256" key="11">
    <source>
        <dbReference type="RuleBase" id="RU363063"/>
    </source>
</evidence>
<dbReference type="EC" id="2.4.1.-" evidence="11"/>
<proteinExistence type="inferred from homology"/>
<dbReference type="AlphaFoldDB" id="A0AAQ4DBH0"/>
<sequence length="334" mass="38616">MLQHIQGGFMTRVPSTFNMHSPGRQTKYITLSPVTRTSAFVPETTTDNSYLISKFSDVCNPSDDANETLALITVFTAGDHFEHRFTVRKTWGSVVNKMAGFRLLFLLGRPQSGVVQRRIVQEDKLHGDVVQGTFLDTYQNLTYKSLMMLHWTKRYCPEAEFVLKVDDDVLLNVWDLAVTLNHLSEDKTRLRIWGTLWTASRPSRSASGRYRKWYVPRSVYPNATYPDYLNGPAYLMSGAALSLLEENSRYVPYFFIEDVYVTGLVADRAGVERIDDKGFLPDRKHDIRPCRKPRVVASHGWNPRVLRLAWKRMLRRIDWQRCMSLGLRTWQKGI</sequence>
<dbReference type="GO" id="GO:0000139">
    <property type="term" value="C:Golgi membrane"/>
    <property type="evidence" value="ECO:0007669"/>
    <property type="project" value="UniProtKB-SubCell"/>
</dbReference>
<dbReference type="PANTHER" id="PTHR11214">
    <property type="entry name" value="BETA-1,3-N-ACETYLGLUCOSAMINYLTRANSFERASE"/>
    <property type="match status" value="1"/>
</dbReference>